<dbReference type="EMBL" id="EAAA01000897">
    <property type="status" value="NOT_ANNOTATED_CDS"/>
    <property type="molecule type" value="Genomic_DNA"/>
</dbReference>
<organism evidence="2 3">
    <name type="scientific">Ciona intestinalis</name>
    <name type="common">Transparent sea squirt</name>
    <name type="synonym">Ascidia intestinalis</name>
    <dbReference type="NCBI Taxonomy" id="7719"/>
    <lineage>
        <taxon>Eukaryota</taxon>
        <taxon>Metazoa</taxon>
        <taxon>Chordata</taxon>
        <taxon>Tunicata</taxon>
        <taxon>Ascidiacea</taxon>
        <taxon>Phlebobranchia</taxon>
        <taxon>Cionidae</taxon>
        <taxon>Ciona</taxon>
    </lineage>
</organism>
<evidence type="ECO:0000313" key="2">
    <source>
        <dbReference type="Ensembl" id="ENSCINP00000031818.1"/>
    </source>
</evidence>
<keyword evidence="1" id="KW-1133">Transmembrane helix</keyword>
<reference evidence="2" key="2">
    <citation type="journal article" date="2008" name="Genome Biol.">
        <title>Improved genome assembly and evidence-based global gene model set for the chordate Ciona intestinalis: new insight into intron and operon populations.</title>
        <authorList>
            <person name="Satou Y."/>
            <person name="Mineta K."/>
            <person name="Ogasawara M."/>
            <person name="Sasakura Y."/>
            <person name="Shoguchi E."/>
            <person name="Ueno K."/>
            <person name="Yamada L."/>
            <person name="Matsumoto J."/>
            <person name="Wasserscheid J."/>
            <person name="Dewar K."/>
            <person name="Wiley G.B."/>
            <person name="Macmil S.L."/>
            <person name="Roe B.A."/>
            <person name="Zeller R.W."/>
            <person name="Hastings K.E."/>
            <person name="Lemaire P."/>
            <person name="Lindquist E."/>
            <person name="Endo T."/>
            <person name="Hotta K."/>
            <person name="Inaba K."/>
        </authorList>
    </citation>
    <scope>NUCLEOTIDE SEQUENCE [LARGE SCALE GENOMIC DNA]</scope>
    <source>
        <strain evidence="2">wild type</strain>
    </source>
</reference>
<evidence type="ECO:0000256" key="1">
    <source>
        <dbReference type="SAM" id="Phobius"/>
    </source>
</evidence>
<evidence type="ECO:0000313" key="3">
    <source>
        <dbReference type="Proteomes" id="UP000008144"/>
    </source>
</evidence>
<dbReference type="InParanoid" id="H2XQ84"/>
<keyword evidence="1" id="KW-0812">Transmembrane</keyword>
<dbReference type="AlphaFoldDB" id="H2XQ84"/>
<dbReference type="Proteomes" id="UP000008144">
    <property type="component" value="Chromosome 12"/>
</dbReference>
<keyword evidence="3" id="KW-1185">Reference proteome</keyword>
<dbReference type="Ensembl" id="ENSCINT00000030804.1">
    <property type="protein sequence ID" value="ENSCINP00000031818.1"/>
    <property type="gene ID" value="ENSCING00000023739.1"/>
</dbReference>
<keyword evidence="1" id="KW-0472">Membrane</keyword>
<protein>
    <submittedName>
        <fullName evidence="2">Uncharacterized protein</fullName>
    </submittedName>
</protein>
<sequence>MSVSSEVVVVTDSSEFTLDSVFIWGFFFRKGKLKNLFQRENLLLVGGALTVSGALTVVAVDRLVSDDIT</sequence>
<accession>H2XQ84</accession>
<feature type="transmembrane region" description="Helical" evidence="1">
    <location>
        <begin position="42"/>
        <end position="60"/>
    </location>
</feature>
<reference evidence="2" key="4">
    <citation type="submission" date="2025-09" db="UniProtKB">
        <authorList>
            <consortium name="Ensembl"/>
        </authorList>
    </citation>
    <scope>IDENTIFICATION</scope>
</reference>
<dbReference type="HOGENOM" id="CLU_2775167_0_0_1"/>
<name>H2XQ84_CIOIN</name>
<reference evidence="3" key="1">
    <citation type="journal article" date="2002" name="Science">
        <title>The draft genome of Ciona intestinalis: insights into chordate and vertebrate origins.</title>
        <authorList>
            <person name="Dehal P."/>
            <person name="Satou Y."/>
            <person name="Campbell R.K."/>
            <person name="Chapman J."/>
            <person name="Degnan B."/>
            <person name="De Tomaso A."/>
            <person name="Davidson B."/>
            <person name="Di Gregorio A."/>
            <person name="Gelpke M."/>
            <person name="Goodstein D.M."/>
            <person name="Harafuji N."/>
            <person name="Hastings K.E."/>
            <person name="Ho I."/>
            <person name="Hotta K."/>
            <person name="Huang W."/>
            <person name="Kawashima T."/>
            <person name="Lemaire P."/>
            <person name="Martinez D."/>
            <person name="Meinertzhagen I.A."/>
            <person name="Necula S."/>
            <person name="Nonaka M."/>
            <person name="Putnam N."/>
            <person name="Rash S."/>
            <person name="Saiga H."/>
            <person name="Satake M."/>
            <person name="Terry A."/>
            <person name="Yamada L."/>
            <person name="Wang H.G."/>
            <person name="Awazu S."/>
            <person name="Azumi K."/>
            <person name="Boore J."/>
            <person name="Branno M."/>
            <person name="Chin-Bow S."/>
            <person name="DeSantis R."/>
            <person name="Doyle S."/>
            <person name="Francino P."/>
            <person name="Keys D.N."/>
            <person name="Haga S."/>
            <person name="Hayashi H."/>
            <person name="Hino K."/>
            <person name="Imai K.S."/>
            <person name="Inaba K."/>
            <person name="Kano S."/>
            <person name="Kobayashi K."/>
            <person name="Kobayashi M."/>
            <person name="Lee B.I."/>
            <person name="Makabe K.W."/>
            <person name="Manohar C."/>
            <person name="Matassi G."/>
            <person name="Medina M."/>
            <person name="Mochizuki Y."/>
            <person name="Mount S."/>
            <person name="Morishita T."/>
            <person name="Miura S."/>
            <person name="Nakayama A."/>
            <person name="Nishizaka S."/>
            <person name="Nomoto H."/>
            <person name="Ohta F."/>
            <person name="Oishi K."/>
            <person name="Rigoutsos I."/>
            <person name="Sano M."/>
            <person name="Sasaki A."/>
            <person name="Sasakura Y."/>
            <person name="Shoguchi E."/>
            <person name="Shin-i T."/>
            <person name="Spagnuolo A."/>
            <person name="Stainier D."/>
            <person name="Suzuki M.M."/>
            <person name="Tassy O."/>
            <person name="Takatori N."/>
            <person name="Tokuoka M."/>
            <person name="Yagi K."/>
            <person name="Yoshizaki F."/>
            <person name="Wada S."/>
            <person name="Zhang C."/>
            <person name="Hyatt P.D."/>
            <person name="Larimer F."/>
            <person name="Detter C."/>
            <person name="Doggett N."/>
            <person name="Glavina T."/>
            <person name="Hawkins T."/>
            <person name="Richardson P."/>
            <person name="Lucas S."/>
            <person name="Kohara Y."/>
            <person name="Levine M."/>
            <person name="Satoh N."/>
            <person name="Rokhsar D.S."/>
        </authorList>
    </citation>
    <scope>NUCLEOTIDE SEQUENCE [LARGE SCALE GENOMIC DNA]</scope>
</reference>
<reference evidence="2" key="3">
    <citation type="submission" date="2025-08" db="UniProtKB">
        <authorList>
            <consortium name="Ensembl"/>
        </authorList>
    </citation>
    <scope>IDENTIFICATION</scope>
</reference>
<proteinExistence type="predicted"/>